<protein>
    <submittedName>
        <fullName evidence="1">Uncharacterized protein</fullName>
    </submittedName>
</protein>
<reference evidence="1 2" key="1">
    <citation type="submission" date="2020-05" db="EMBL/GenBank/DDBJ databases">
        <title>Horizontal transmission and recombination maintain forever young bacterial symbiont genomes.</title>
        <authorList>
            <person name="Russell S.L."/>
            <person name="Pepper-Tunick E."/>
            <person name="Svedberg J."/>
            <person name="Byrne A."/>
            <person name="Ruelas Castillo J."/>
            <person name="Vollmers C."/>
            <person name="Beinart R.A."/>
            <person name="Corbett-Detig R."/>
        </authorList>
    </citation>
    <scope>NUCLEOTIDE SEQUENCE [LARGE SCALE GENOMIC DNA]</scope>
    <source>
        <strain evidence="1">455</strain>
    </source>
</reference>
<comment type="caution">
    <text evidence="1">The sequence shown here is derived from an EMBL/GenBank/DDBJ whole genome shotgun (WGS) entry which is preliminary data.</text>
</comment>
<dbReference type="Proteomes" id="UP000568751">
    <property type="component" value="Unassembled WGS sequence"/>
</dbReference>
<dbReference type="AlphaFoldDB" id="A0A853F1W9"/>
<dbReference type="EMBL" id="JACCHT010000001">
    <property type="protein sequence ID" value="NYT27417.1"/>
    <property type="molecule type" value="Genomic_DNA"/>
</dbReference>
<evidence type="ECO:0000313" key="1">
    <source>
        <dbReference type="EMBL" id="NYT27417.1"/>
    </source>
</evidence>
<accession>A0A853F1W9</accession>
<gene>
    <name evidence="1" type="ORF">H0A76_05675</name>
</gene>
<name>A0A853F1W9_9GAMM</name>
<evidence type="ECO:0000313" key="2">
    <source>
        <dbReference type="Proteomes" id="UP000568751"/>
    </source>
</evidence>
<sequence>MTTLFNGIDGISSSPTLADIEGWRPRFGGGEFKAPPKYIKIGTLTRL</sequence>
<organism evidence="1 2">
    <name type="scientific">Candidatus Thiodubiliella endoseptemdiera</name>
    <dbReference type="NCBI Taxonomy" id="2738886"/>
    <lineage>
        <taxon>Bacteria</taxon>
        <taxon>Pseudomonadati</taxon>
        <taxon>Pseudomonadota</taxon>
        <taxon>Gammaproteobacteria</taxon>
        <taxon>Candidatus Pseudothioglobaceae</taxon>
        <taxon>Candidatus Thiodubiliella</taxon>
    </lineage>
</organism>
<proteinExistence type="predicted"/>